<evidence type="ECO:0000313" key="2">
    <source>
        <dbReference type="EMBL" id="TBU22761.1"/>
    </source>
</evidence>
<evidence type="ECO:0008006" key="5">
    <source>
        <dbReference type="Google" id="ProtNLM"/>
    </source>
</evidence>
<evidence type="ECO:0000313" key="3">
    <source>
        <dbReference type="EMBL" id="TBU58616.1"/>
    </source>
</evidence>
<dbReference type="Proteomes" id="UP000292957">
    <property type="component" value="Unassembled WGS sequence"/>
</dbReference>
<dbReference type="GO" id="GO:0015031">
    <property type="term" value="P:protein transport"/>
    <property type="evidence" value="ECO:0007669"/>
    <property type="project" value="TreeGrafter"/>
</dbReference>
<keyword evidence="4" id="KW-1185">Reference proteome</keyword>
<dbReference type="GO" id="GO:0005737">
    <property type="term" value="C:cytoplasm"/>
    <property type="evidence" value="ECO:0007669"/>
    <property type="project" value="TreeGrafter"/>
</dbReference>
<dbReference type="Proteomes" id="UP000292082">
    <property type="component" value="Unassembled WGS sequence"/>
</dbReference>
<dbReference type="InterPro" id="IPR014752">
    <property type="entry name" value="Arrestin-like_C"/>
</dbReference>
<proteinExistence type="predicted"/>
<protein>
    <recommendedName>
        <fullName evidence="5">Arrestin-like N-terminal domain-containing protein</fullName>
    </recommendedName>
</protein>
<organism evidence="2">
    <name type="scientific">Dichomitus squalens</name>
    <dbReference type="NCBI Taxonomy" id="114155"/>
    <lineage>
        <taxon>Eukaryota</taxon>
        <taxon>Fungi</taxon>
        <taxon>Dikarya</taxon>
        <taxon>Basidiomycota</taxon>
        <taxon>Agaricomycotina</taxon>
        <taxon>Agaricomycetes</taxon>
        <taxon>Polyporales</taxon>
        <taxon>Polyporaceae</taxon>
        <taxon>Dichomitus</taxon>
    </lineage>
</organism>
<dbReference type="EMBL" id="ML143527">
    <property type="protein sequence ID" value="TBU22761.1"/>
    <property type="molecule type" value="Genomic_DNA"/>
</dbReference>
<reference evidence="2 4" key="1">
    <citation type="submission" date="2019-01" db="EMBL/GenBank/DDBJ databases">
        <title>Draft genome sequences of three monokaryotic isolates of the white-rot basidiomycete fungus Dichomitus squalens.</title>
        <authorList>
            <consortium name="DOE Joint Genome Institute"/>
            <person name="Lopez S.C."/>
            <person name="Andreopoulos B."/>
            <person name="Pangilinan J."/>
            <person name="Lipzen A."/>
            <person name="Riley R."/>
            <person name="Ahrendt S."/>
            <person name="Ng V."/>
            <person name="Barry K."/>
            <person name="Daum C."/>
            <person name="Grigoriev I.V."/>
            <person name="Hilden K.S."/>
            <person name="Makela M.R."/>
            <person name="de Vries R.P."/>
        </authorList>
    </citation>
    <scope>NUCLEOTIDE SEQUENCE [LARGE SCALE GENOMIC DNA]</scope>
    <source>
        <strain evidence="3 4">CBS 464.89</strain>
        <strain evidence="2">OM18370.1</strain>
    </source>
</reference>
<name>A0A4Q9MAS5_9APHY</name>
<feature type="region of interest" description="Disordered" evidence="1">
    <location>
        <begin position="362"/>
        <end position="447"/>
    </location>
</feature>
<sequence>MSLLPSSSLSSALTVVVPPSIHCTGGFVEGEVQLNFRHLQEEDINQVHIALRGEIQSRARRGRRTYEENHLILNTSLPLWSKGSAYPPPGSDILRLPFRFHLPEGIPPSFHYSKWYPDIGGSVVYVLETTGVREGLLKVNKRIPTPIVVTPRDEVGAAVRAGTSTAWKNVRAEEKIRKGIWGEYATARVVLSIPDVPVLPLFAELPFVIDITTTTAPLARAKADALPPDKPIFPAPPVAHSEIQFRLYRNLVLSPKGYVWTTDDAVACFFGAGIDARDVVADIDLPEKQWVVDQVSPHDGEEKGSWVQRSVFTSKFTLNLPPTFVAPGLTVQYYLSLEVPFPGIGNDIRIQVPVVISSGITESMPRSQTGQPQSQPQRSSLPLRQPDPVAISSSSASDAGSDVRSPAAASGPAPAYKPRSPKRDLSLPPEYWEAANNEDGGHSTKRA</sequence>
<dbReference type="InterPro" id="IPR050357">
    <property type="entry name" value="Arrestin_domain-protein"/>
</dbReference>
<dbReference type="OrthoDB" id="2750489at2759"/>
<feature type="compositionally biased region" description="Low complexity" evidence="1">
    <location>
        <begin position="365"/>
        <end position="414"/>
    </location>
</feature>
<dbReference type="Gene3D" id="2.60.40.640">
    <property type="match status" value="1"/>
</dbReference>
<gene>
    <name evidence="3" type="ORF">BD310DRAFT_926584</name>
    <name evidence="2" type="ORF">BD311DRAFT_769789</name>
</gene>
<accession>A0A4Q9MAS5</accession>
<dbReference type="EMBL" id="ML145122">
    <property type="protein sequence ID" value="TBU58616.1"/>
    <property type="molecule type" value="Genomic_DNA"/>
</dbReference>
<evidence type="ECO:0000313" key="4">
    <source>
        <dbReference type="Proteomes" id="UP000292082"/>
    </source>
</evidence>
<dbReference type="PANTHER" id="PTHR11188">
    <property type="entry name" value="ARRESTIN DOMAIN CONTAINING PROTEIN"/>
    <property type="match status" value="1"/>
</dbReference>
<evidence type="ECO:0000256" key="1">
    <source>
        <dbReference type="SAM" id="MobiDB-lite"/>
    </source>
</evidence>
<dbReference type="STRING" id="114155.A0A4Q9MAS5"/>
<dbReference type="PANTHER" id="PTHR11188:SF17">
    <property type="entry name" value="FI21816P1"/>
    <property type="match status" value="1"/>
</dbReference>
<dbReference type="AlphaFoldDB" id="A0A4Q9MAS5"/>